<feature type="coiled-coil region" evidence="1">
    <location>
        <begin position="25"/>
        <end position="105"/>
    </location>
</feature>
<protein>
    <submittedName>
        <fullName evidence="2">Uncharacterized protein</fullName>
    </submittedName>
</protein>
<accession>A0ABU6UWV3</accession>
<evidence type="ECO:0000256" key="1">
    <source>
        <dbReference type="SAM" id="Coils"/>
    </source>
</evidence>
<evidence type="ECO:0000313" key="3">
    <source>
        <dbReference type="Proteomes" id="UP001341840"/>
    </source>
</evidence>
<dbReference type="Proteomes" id="UP001341840">
    <property type="component" value="Unassembled WGS sequence"/>
</dbReference>
<comment type="caution">
    <text evidence="2">The sequence shown here is derived from an EMBL/GenBank/DDBJ whole genome shotgun (WGS) entry which is preliminary data.</text>
</comment>
<keyword evidence="1" id="KW-0175">Coiled coil</keyword>
<proteinExistence type="predicted"/>
<gene>
    <name evidence="2" type="ORF">PIB30_090236</name>
</gene>
<organism evidence="2 3">
    <name type="scientific">Stylosanthes scabra</name>
    <dbReference type="NCBI Taxonomy" id="79078"/>
    <lineage>
        <taxon>Eukaryota</taxon>
        <taxon>Viridiplantae</taxon>
        <taxon>Streptophyta</taxon>
        <taxon>Embryophyta</taxon>
        <taxon>Tracheophyta</taxon>
        <taxon>Spermatophyta</taxon>
        <taxon>Magnoliopsida</taxon>
        <taxon>eudicotyledons</taxon>
        <taxon>Gunneridae</taxon>
        <taxon>Pentapetalae</taxon>
        <taxon>rosids</taxon>
        <taxon>fabids</taxon>
        <taxon>Fabales</taxon>
        <taxon>Fabaceae</taxon>
        <taxon>Papilionoideae</taxon>
        <taxon>50 kb inversion clade</taxon>
        <taxon>dalbergioids sensu lato</taxon>
        <taxon>Dalbergieae</taxon>
        <taxon>Pterocarpus clade</taxon>
        <taxon>Stylosanthes</taxon>
    </lineage>
</organism>
<sequence>MGDLKVLNLQKVVLEKQKGEVVAAQRKAEEDLKSDGVELEDLRKEKDGEIERLKHREEEMASEVERLRGLVAEERLQADLSMVSVSKLQKQCEELTEDAKAAISMTEGALKAQPAILALNFDFSQISFFKDIVDGKVIDPSD</sequence>
<reference evidence="2 3" key="1">
    <citation type="journal article" date="2023" name="Plants (Basel)">
        <title>Bridging the Gap: Combining Genomics and Transcriptomics Approaches to Understand Stylosanthes scabra, an Orphan Legume from the Brazilian Caatinga.</title>
        <authorList>
            <person name="Ferreira-Neto J.R.C."/>
            <person name="da Silva M.D."/>
            <person name="Binneck E."/>
            <person name="de Melo N.F."/>
            <person name="da Silva R.H."/>
            <person name="de Melo A.L.T.M."/>
            <person name="Pandolfi V."/>
            <person name="Bustamante F.O."/>
            <person name="Brasileiro-Vidal A.C."/>
            <person name="Benko-Iseppon A.M."/>
        </authorList>
    </citation>
    <scope>NUCLEOTIDE SEQUENCE [LARGE SCALE GENOMIC DNA]</scope>
    <source>
        <tissue evidence="2">Leaves</tissue>
    </source>
</reference>
<evidence type="ECO:0000313" key="2">
    <source>
        <dbReference type="EMBL" id="MED6164453.1"/>
    </source>
</evidence>
<name>A0ABU6UWV3_9FABA</name>
<keyword evidence="3" id="KW-1185">Reference proteome</keyword>
<dbReference type="EMBL" id="JASCZI010122559">
    <property type="protein sequence ID" value="MED6164453.1"/>
    <property type="molecule type" value="Genomic_DNA"/>
</dbReference>